<sequence>MKRLTGLMSMVLALFLFSGLSLFAGGAQEESAAPAVDEKPMTHEELVAAAQAEGKVVVYSITSRIANAAEAFTAKYGIEVEDTNLKDFELIEKISKEGSTGAVGADFVIAQDGGRVMGELINLGYLYNYVPPTMKDIIPEEFQNPLSFAFINKVFIYNDEAAPVPPFDNIWALTTPEWAGFFQFKNPFQEGVNANFLTMVTKPEIADEIAAAYKEYFGKEIRLTTPNAGYEWIKAILENDLILTTSDTTTAETIGIKGQNKPNNAGLFVFSKFRYKESKNLALEPMMNVKPFSGFYYPIYALMDSNAAHPNAAKLFIEYLLTEEGFAPWGKDLGTYSSNPNIPLQPLDHPMTTWVEILVAEDPAYCFENRADVEEFLNEYIY</sequence>
<dbReference type="PANTHER" id="PTHR30006">
    <property type="entry name" value="THIAMINE-BINDING PERIPLASMIC PROTEIN-RELATED"/>
    <property type="match status" value="1"/>
</dbReference>
<dbReference type="Proteomes" id="UP000587760">
    <property type="component" value="Unassembled WGS sequence"/>
</dbReference>
<accession>A0A841RH59</accession>
<gene>
    <name evidence="3" type="ORF">HNR50_003807</name>
</gene>
<dbReference type="InterPro" id="IPR006059">
    <property type="entry name" value="SBP"/>
</dbReference>
<feature type="chain" id="PRO_5032327241" evidence="2">
    <location>
        <begin position="25"/>
        <end position="382"/>
    </location>
</feature>
<dbReference type="AlphaFoldDB" id="A0A841RH59"/>
<reference evidence="3 4" key="1">
    <citation type="submission" date="2020-08" db="EMBL/GenBank/DDBJ databases">
        <title>Genomic Encyclopedia of Type Strains, Phase IV (KMG-IV): sequencing the most valuable type-strain genomes for metagenomic binning, comparative biology and taxonomic classification.</title>
        <authorList>
            <person name="Goeker M."/>
        </authorList>
    </citation>
    <scope>NUCLEOTIDE SEQUENCE [LARGE SCALE GENOMIC DNA]</scope>
    <source>
        <strain evidence="3 4">DSM 2461</strain>
    </source>
</reference>
<dbReference type="PANTHER" id="PTHR30006:SF2">
    <property type="entry name" value="ABC TRANSPORTER SUBSTRATE-BINDING PROTEIN"/>
    <property type="match status" value="1"/>
</dbReference>
<keyword evidence="1 2" id="KW-0732">Signal</keyword>
<evidence type="ECO:0000313" key="3">
    <source>
        <dbReference type="EMBL" id="MBB6482119.1"/>
    </source>
</evidence>
<name>A0A841RH59_9SPIO</name>
<evidence type="ECO:0000313" key="4">
    <source>
        <dbReference type="Proteomes" id="UP000587760"/>
    </source>
</evidence>
<dbReference type="RefSeq" id="WP_184748353.1">
    <property type="nucleotide sequence ID" value="NZ_JACHGJ010000009.1"/>
</dbReference>
<feature type="signal peptide" evidence="2">
    <location>
        <begin position="1"/>
        <end position="24"/>
    </location>
</feature>
<protein>
    <submittedName>
        <fullName evidence="3">Iron(III) transport system substrate-binding protein</fullName>
    </submittedName>
</protein>
<dbReference type="Gene3D" id="3.40.190.10">
    <property type="entry name" value="Periplasmic binding protein-like II"/>
    <property type="match status" value="2"/>
</dbReference>
<keyword evidence="4" id="KW-1185">Reference proteome</keyword>
<evidence type="ECO:0000256" key="2">
    <source>
        <dbReference type="SAM" id="SignalP"/>
    </source>
</evidence>
<dbReference type="Pfam" id="PF13416">
    <property type="entry name" value="SBP_bac_8"/>
    <property type="match status" value="1"/>
</dbReference>
<dbReference type="SUPFAM" id="SSF53850">
    <property type="entry name" value="Periplasmic binding protein-like II"/>
    <property type="match status" value="1"/>
</dbReference>
<proteinExistence type="predicted"/>
<evidence type="ECO:0000256" key="1">
    <source>
        <dbReference type="ARBA" id="ARBA00022729"/>
    </source>
</evidence>
<comment type="caution">
    <text evidence="3">The sequence shown here is derived from an EMBL/GenBank/DDBJ whole genome shotgun (WGS) entry which is preliminary data.</text>
</comment>
<organism evidence="3 4">
    <name type="scientific">Spirochaeta isovalerica</name>
    <dbReference type="NCBI Taxonomy" id="150"/>
    <lineage>
        <taxon>Bacteria</taxon>
        <taxon>Pseudomonadati</taxon>
        <taxon>Spirochaetota</taxon>
        <taxon>Spirochaetia</taxon>
        <taxon>Spirochaetales</taxon>
        <taxon>Spirochaetaceae</taxon>
        <taxon>Spirochaeta</taxon>
    </lineage>
</organism>
<dbReference type="EMBL" id="JACHGJ010000009">
    <property type="protein sequence ID" value="MBB6482119.1"/>
    <property type="molecule type" value="Genomic_DNA"/>
</dbReference>